<evidence type="ECO:0000256" key="2">
    <source>
        <dbReference type="ARBA" id="ARBA00022825"/>
    </source>
</evidence>
<dbReference type="InterPro" id="IPR036034">
    <property type="entry name" value="PDZ_sf"/>
</dbReference>
<dbReference type="SUPFAM" id="SSF50156">
    <property type="entry name" value="PDZ domain-like"/>
    <property type="match status" value="1"/>
</dbReference>
<comment type="similarity">
    <text evidence="1">Belongs to the peptidase S1C family.</text>
</comment>
<keyword evidence="2" id="KW-0645">Protease</keyword>
<dbReference type="SMART" id="SM00228">
    <property type="entry name" value="PDZ"/>
    <property type="match status" value="1"/>
</dbReference>
<evidence type="ECO:0000259" key="3">
    <source>
        <dbReference type="PROSITE" id="PS50106"/>
    </source>
</evidence>
<evidence type="ECO:0000256" key="1">
    <source>
        <dbReference type="ARBA" id="ARBA00010541"/>
    </source>
</evidence>
<evidence type="ECO:0000313" key="5">
    <source>
        <dbReference type="Proteomes" id="UP001642540"/>
    </source>
</evidence>
<dbReference type="PROSITE" id="PS50106">
    <property type="entry name" value="PDZ"/>
    <property type="match status" value="1"/>
</dbReference>
<comment type="caution">
    <text evidence="4">The sequence shown here is derived from an EMBL/GenBank/DDBJ whole genome shotgun (WGS) entry which is preliminary data.</text>
</comment>
<gene>
    <name evidence="4" type="ORF">ODALV1_LOCUS3856</name>
</gene>
<evidence type="ECO:0000313" key="4">
    <source>
        <dbReference type="EMBL" id="CAL8077600.1"/>
    </source>
</evidence>
<keyword evidence="5" id="KW-1185">Reference proteome</keyword>
<protein>
    <recommendedName>
        <fullName evidence="3">PDZ domain-containing protein</fullName>
    </recommendedName>
</protein>
<dbReference type="InterPro" id="IPR001478">
    <property type="entry name" value="PDZ"/>
</dbReference>
<dbReference type="Proteomes" id="UP001642540">
    <property type="component" value="Unassembled WGS sequence"/>
</dbReference>
<sequence>MPGISFAIPIDHAKKFLERVELRRAAGKIKRGRRYMGLTILTLTEPIRIELEAKTGIKDLNNGVVVWQVVVGSPAYLAGVKPGDVITNINGTQIRSSSQVYDKINVDDKLFISIRRGEMTLTVTVVPEQINDNDPHQRL</sequence>
<dbReference type="Gene3D" id="2.30.42.10">
    <property type="match status" value="1"/>
</dbReference>
<reference evidence="4 5" key="1">
    <citation type="submission" date="2024-08" db="EMBL/GenBank/DDBJ databases">
        <authorList>
            <person name="Cucini C."/>
            <person name="Frati F."/>
        </authorList>
    </citation>
    <scope>NUCLEOTIDE SEQUENCE [LARGE SCALE GENOMIC DNA]</scope>
</reference>
<dbReference type="PANTHER" id="PTHR22939:SF129">
    <property type="entry name" value="SERINE PROTEASE HTRA2, MITOCHONDRIAL"/>
    <property type="match status" value="1"/>
</dbReference>
<dbReference type="PANTHER" id="PTHR22939">
    <property type="entry name" value="SERINE PROTEASE FAMILY S1C HTRA-RELATED"/>
    <property type="match status" value="1"/>
</dbReference>
<keyword evidence="2" id="KW-0378">Hydrolase</keyword>
<dbReference type="EMBL" id="CAXLJM020000013">
    <property type="protein sequence ID" value="CAL8077600.1"/>
    <property type="molecule type" value="Genomic_DNA"/>
</dbReference>
<organism evidence="4 5">
    <name type="scientific">Orchesella dallaii</name>
    <dbReference type="NCBI Taxonomy" id="48710"/>
    <lineage>
        <taxon>Eukaryota</taxon>
        <taxon>Metazoa</taxon>
        <taxon>Ecdysozoa</taxon>
        <taxon>Arthropoda</taxon>
        <taxon>Hexapoda</taxon>
        <taxon>Collembola</taxon>
        <taxon>Entomobryomorpha</taxon>
        <taxon>Entomobryoidea</taxon>
        <taxon>Orchesellidae</taxon>
        <taxon>Orchesellinae</taxon>
        <taxon>Orchesella</taxon>
    </lineage>
</organism>
<feature type="domain" description="PDZ" evidence="3">
    <location>
        <begin position="19"/>
        <end position="99"/>
    </location>
</feature>
<name>A0ABP1PXL9_9HEXA</name>
<keyword evidence="2" id="KW-0720">Serine protease</keyword>
<accession>A0ABP1PXL9</accession>
<dbReference type="Pfam" id="PF13180">
    <property type="entry name" value="PDZ_2"/>
    <property type="match status" value="1"/>
</dbReference>
<proteinExistence type="inferred from homology"/>